<name>A0A087T238_STEMI</name>
<protein>
    <submittedName>
        <fullName evidence="1">Uncharacterized protein</fullName>
    </submittedName>
</protein>
<feature type="non-terminal residue" evidence="1">
    <location>
        <position position="107"/>
    </location>
</feature>
<accession>A0A087T238</accession>
<dbReference type="OrthoDB" id="6466647at2759"/>
<reference evidence="1 2" key="1">
    <citation type="submission" date="2013-11" db="EMBL/GenBank/DDBJ databases">
        <title>Genome sequencing of Stegodyphus mimosarum.</title>
        <authorList>
            <person name="Bechsgaard J."/>
        </authorList>
    </citation>
    <scope>NUCLEOTIDE SEQUENCE [LARGE SCALE GENOMIC DNA]</scope>
</reference>
<dbReference type="AlphaFoldDB" id="A0A087T238"/>
<organism evidence="1 2">
    <name type="scientific">Stegodyphus mimosarum</name>
    <name type="common">African social velvet spider</name>
    <dbReference type="NCBI Taxonomy" id="407821"/>
    <lineage>
        <taxon>Eukaryota</taxon>
        <taxon>Metazoa</taxon>
        <taxon>Ecdysozoa</taxon>
        <taxon>Arthropoda</taxon>
        <taxon>Chelicerata</taxon>
        <taxon>Arachnida</taxon>
        <taxon>Araneae</taxon>
        <taxon>Araneomorphae</taxon>
        <taxon>Entelegynae</taxon>
        <taxon>Eresoidea</taxon>
        <taxon>Eresidae</taxon>
        <taxon>Stegodyphus</taxon>
    </lineage>
</organism>
<gene>
    <name evidence="1" type="ORF">X975_12400</name>
</gene>
<sequence length="107" mass="12728">MNTCWHQWWPEVGNHFKRLLLTENEVKEILKITKAICSDRFSNMEERIKELIENDYWEMANEELDDLIIPADGESNDSEEDKESLNLKLTVNHDLPLFKDLRLTSNH</sequence>
<evidence type="ECO:0000313" key="1">
    <source>
        <dbReference type="EMBL" id="KFM59177.1"/>
    </source>
</evidence>
<keyword evidence="2" id="KW-1185">Reference proteome</keyword>
<dbReference type="Proteomes" id="UP000054359">
    <property type="component" value="Unassembled WGS sequence"/>
</dbReference>
<evidence type="ECO:0000313" key="2">
    <source>
        <dbReference type="Proteomes" id="UP000054359"/>
    </source>
</evidence>
<dbReference type="EMBL" id="KK113036">
    <property type="protein sequence ID" value="KFM59177.1"/>
    <property type="molecule type" value="Genomic_DNA"/>
</dbReference>
<proteinExistence type="predicted"/>